<dbReference type="Pfam" id="PF01222">
    <property type="entry name" value="ERG4_ERG24"/>
    <property type="match status" value="1"/>
</dbReference>
<keyword evidence="4 6" id="KW-1133">Transmembrane helix</keyword>
<feature type="transmembrane region" description="Helical" evidence="6">
    <location>
        <begin position="300"/>
        <end position="321"/>
    </location>
</feature>
<dbReference type="GO" id="GO:0006696">
    <property type="term" value="P:ergosterol biosynthetic process"/>
    <property type="evidence" value="ECO:0007669"/>
    <property type="project" value="TreeGrafter"/>
</dbReference>
<gene>
    <name evidence="7" type="ORF">MVEN_00201400</name>
</gene>
<proteinExistence type="inferred from homology"/>
<evidence type="ECO:0000256" key="4">
    <source>
        <dbReference type="ARBA" id="ARBA00022989"/>
    </source>
</evidence>
<comment type="caution">
    <text evidence="7">The sequence shown here is derived from an EMBL/GenBank/DDBJ whole genome shotgun (WGS) entry which is preliminary data.</text>
</comment>
<sequence>MNPSHYKAMSAENPFLGPPGAFFISIGVPSTIYALHFGCSETNGCPPNPTQIPQRVASALSDPEWWKGLWDTKATLMYLAWYAFCLVAWAMLPGSRVQGTMLRTGEKKLYKINAFSTFLLALCLTFCTIYLYGPHSFTFLHSKFVNFITASILVAFVESVVCYAASFRPGALLALGGNTGNFIYDFYIGRELNPFSFGTFDLKTFNELRPSLILWVLVDISMVCEQAVRRGGFANVTDSLWLVLLFQSVYVGDSLYYESAILTTMDITTDGGGFMLTVGILSLVPFAYSLQASYLAFTPVVLGPVRTIMILGFNFVGYWIFRGANAEKNDFRNGGNPKNLKFMTTESGSKLLTSGWWGCSRHPNYFGDLLMALAWSLPTGFSTPITYVYVLYFLVLLVHRQRRDDEACEKKSVVVLASSEFYMYGKDWHKYMQLVPYRIIPYVY</sequence>
<feature type="transmembrane region" description="Helical" evidence="6">
    <location>
        <begin position="372"/>
        <end position="395"/>
    </location>
</feature>
<dbReference type="PANTHER" id="PTHR21257">
    <property type="entry name" value="DELTA(14)-STEROL REDUCTASE"/>
    <property type="match status" value="1"/>
</dbReference>
<dbReference type="PANTHER" id="PTHR21257:SF52">
    <property type="entry name" value="DELTA(14)-STEROL REDUCTASE TM7SF2"/>
    <property type="match status" value="1"/>
</dbReference>
<organism evidence="7 8">
    <name type="scientific">Mycena venus</name>
    <dbReference type="NCBI Taxonomy" id="2733690"/>
    <lineage>
        <taxon>Eukaryota</taxon>
        <taxon>Fungi</taxon>
        <taxon>Dikarya</taxon>
        <taxon>Basidiomycota</taxon>
        <taxon>Agaricomycotina</taxon>
        <taxon>Agaricomycetes</taxon>
        <taxon>Agaricomycetidae</taxon>
        <taxon>Agaricales</taxon>
        <taxon>Marasmiineae</taxon>
        <taxon>Mycenaceae</taxon>
        <taxon>Mycena</taxon>
    </lineage>
</organism>
<name>A0A8H6YX83_9AGAR</name>
<protein>
    <submittedName>
        <fullName evidence="7">Delta(14)-sterol reductase</fullName>
    </submittedName>
</protein>
<dbReference type="GO" id="GO:0005789">
    <property type="term" value="C:endoplasmic reticulum membrane"/>
    <property type="evidence" value="ECO:0007669"/>
    <property type="project" value="TreeGrafter"/>
</dbReference>
<feature type="transmembrane region" description="Helical" evidence="6">
    <location>
        <begin position="240"/>
        <end position="259"/>
    </location>
</feature>
<dbReference type="OrthoDB" id="10262235at2759"/>
<evidence type="ECO:0000256" key="5">
    <source>
        <dbReference type="ARBA" id="ARBA00023136"/>
    </source>
</evidence>
<evidence type="ECO:0000256" key="2">
    <source>
        <dbReference type="ARBA" id="ARBA00005402"/>
    </source>
</evidence>
<evidence type="ECO:0000313" key="7">
    <source>
        <dbReference type="EMBL" id="KAF7368763.1"/>
    </source>
</evidence>
<evidence type="ECO:0000256" key="1">
    <source>
        <dbReference type="ARBA" id="ARBA00004141"/>
    </source>
</evidence>
<dbReference type="Proteomes" id="UP000620124">
    <property type="component" value="Unassembled WGS sequence"/>
</dbReference>
<dbReference type="Gene3D" id="1.20.120.1630">
    <property type="match status" value="1"/>
</dbReference>
<dbReference type="InterPro" id="IPR001171">
    <property type="entry name" value="ERG24_DHCR-like"/>
</dbReference>
<accession>A0A8H6YX83</accession>
<dbReference type="EMBL" id="JACAZI010000002">
    <property type="protein sequence ID" value="KAF7368763.1"/>
    <property type="molecule type" value="Genomic_DNA"/>
</dbReference>
<dbReference type="AlphaFoldDB" id="A0A8H6YX83"/>
<evidence type="ECO:0000313" key="8">
    <source>
        <dbReference type="Proteomes" id="UP000620124"/>
    </source>
</evidence>
<feature type="transmembrane region" description="Helical" evidence="6">
    <location>
        <begin position="75"/>
        <end position="92"/>
    </location>
</feature>
<keyword evidence="8" id="KW-1185">Reference proteome</keyword>
<evidence type="ECO:0000256" key="3">
    <source>
        <dbReference type="ARBA" id="ARBA00022692"/>
    </source>
</evidence>
<feature type="transmembrane region" description="Helical" evidence="6">
    <location>
        <begin position="271"/>
        <end position="288"/>
    </location>
</feature>
<comment type="subcellular location">
    <subcellularLocation>
        <location evidence="1">Membrane</location>
        <topology evidence="1">Multi-pass membrane protein</topology>
    </subcellularLocation>
</comment>
<evidence type="ECO:0000256" key="6">
    <source>
        <dbReference type="SAM" id="Phobius"/>
    </source>
</evidence>
<feature type="transmembrane region" description="Helical" evidence="6">
    <location>
        <begin position="144"/>
        <end position="164"/>
    </location>
</feature>
<keyword evidence="5 6" id="KW-0472">Membrane</keyword>
<comment type="similarity">
    <text evidence="2">Belongs to the ERG4/ERG24 family.</text>
</comment>
<keyword evidence="3 6" id="KW-0812">Transmembrane</keyword>
<dbReference type="GO" id="GO:0050613">
    <property type="term" value="F:Delta14-sterol reductase activity"/>
    <property type="evidence" value="ECO:0007669"/>
    <property type="project" value="TreeGrafter"/>
</dbReference>
<reference evidence="7" key="1">
    <citation type="submission" date="2020-05" db="EMBL/GenBank/DDBJ databases">
        <title>Mycena genomes resolve the evolution of fungal bioluminescence.</title>
        <authorList>
            <person name="Tsai I.J."/>
        </authorList>
    </citation>
    <scope>NUCLEOTIDE SEQUENCE</scope>
    <source>
        <strain evidence="7">CCC161011</strain>
    </source>
</reference>
<feature type="transmembrane region" description="Helical" evidence="6">
    <location>
        <begin position="112"/>
        <end position="132"/>
    </location>
</feature>